<gene>
    <name evidence="3" type="ORF">QJ048_01110</name>
</gene>
<dbReference type="SMART" id="SM00360">
    <property type="entry name" value="RRM"/>
    <property type="match status" value="1"/>
</dbReference>
<dbReference type="PANTHER" id="PTHR48025:SF1">
    <property type="entry name" value="RRM DOMAIN-CONTAINING PROTEIN"/>
    <property type="match status" value="1"/>
</dbReference>
<dbReference type="Proteomes" id="UP001226434">
    <property type="component" value="Unassembled WGS sequence"/>
</dbReference>
<protein>
    <submittedName>
        <fullName evidence="3">RNA-binding protein</fullName>
    </submittedName>
</protein>
<dbReference type="SUPFAM" id="SSF54928">
    <property type="entry name" value="RNA-binding domain, RBD"/>
    <property type="match status" value="1"/>
</dbReference>
<accession>A0ABT6R7B5</accession>
<proteinExistence type="predicted"/>
<comment type="caution">
    <text evidence="3">The sequence shown here is derived from an EMBL/GenBank/DDBJ whole genome shotgun (WGS) entry which is preliminary data.</text>
</comment>
<dbReference type="InterPro" id="IPR012677">
    <property type="entry name" value="Nucleotide-bd_a/b_plait_sf"/>
</dbReference>
<keyword evidence="1" id="KW-0694">RNA-binding</keyword>
<dbReference type="RefSeq" id="WP_282332467.1">
    <property type="nucleotide sequence ID" value="NZ_JASBRG010000001.1"/>
</dbReference>
<dbReference type="PANTHER" id="PTHR48025">
    <property type="entry name" value="OS02G0815200 PROTEIN"/>
    <property type="match status" value="1"/>
</dbReference>
<evidence type="ECO:0000259" key="2">
    <source>
        <dbReference type="PROSITE" id="PS50102"/>
    </source>
</evidence>
<feature type="domain" description="RRM" evidence="2">
    <location>
        <begin position="1"/>
        <end position="74"/>
    </location>
</feature>
<evidence type="ECO:0000313" key="4">
    <source>
        <dbReference type="Proteomes" id="UP001226434"/>
    </source>
</evidence>
<keyword evidence="4" id="KW-1185">Reference proteome</keyword>
<dbReference type="Gene3D" id="3.30.70.330">
    <property type="match status" value="1"/>
</dbReference>
<dbReference type="InterPro" id="IPR035979">
    <property type="entry name" value="RBD_domain_sf"/>
</dbReference>
<name>A0ABT6R7B5_9BACT</name>
<dbReference type="InterPro" id="IPR050502">
    <property type="entry name" value="Euk_RNA-bind_prot"/>
</dbReference>
<dbReference type="InterPro" id="IPR000504">
    <property type="entry name" value="RRM_dom"/>
</dbReference>
<organism evidence="3 4">
    <name type="scientific">Pinibacter soli</name>
    <dbReference type="NCBI Taxonomy" id="3044211"/>
    <lineage>
        <taxon>Bacteria</taxon>
        <taxon>Pseudomonadati</taxon>
        <taxon>Bacteroidota</taxon>
        <taxon>Chitinophagia</taxon>
        <taxon>Chitinophagales</taxon>
        <taxon>Chitinophagaceae</taxon>
        <taxon>Pinibacter</taxon>
    </lineage>
</organism>
<evidence type="ECO:0000313" key="3">
    <source>
        <dbReference type="EMBL" id="MDI3318346.1"/>
    </source>
</evidence>
<evidence type="ECO:0000256" key="1">
    <source>
        <dbReference type="ARBA" id="ARBA00022884"/>
    </source>
</evidence>
<reference evidence="3 4" key="1">
    <citation type="submission" date="2023-05" db="EMBL/GenBank/DDBJ databases">
        <title>Genome sequence of Pinibacter sp. MAH-24.</title>
        <authorList>
            <person name="Huq M.A."/>
        </authorList>
    </citation>
    <scope>NUCLEOTIDE SEQUENCE [LARGE SCALE GENOMIC DNA]</scope>
    <source>
        <strain evidence="3 4">MAH-24</strain>
    </source>
</reference>
<dbReference type="EMBL" id="JASBRG010000001">
    <property type="protein sequence ID" value="MDI3318346.1"/>
    <property type="molecule type" value="Genomic_DNA"/>
</dbReference>
<dbReference type="Pfam" id="PF00076">
    <property type="entry name" value="RRM_1"/>
    <property type="match status" value="1"/>
</dbReference>
<sequence>MNIQIFNLSMNTADRDLRKLFSPFGLVTSAEVIRDKLNGRSNCNAMVEMPVDQEARQAIASLHNVLLDGKKISVTELYLGSKW</sequence>
<dbReference type="PROSITE" id="PS50102">
    <property type="entry name" value="RRM"/>
    <property type="match status" value="1"/>
</dbReference>